<evidence type="ECO:0000256" key="3">
    <source>
        <dbReference type="ARBA" id="ARBA00022737"/>
    </source>
</evidence>
<evidence type="ECO:0000256" key="2">
    <source>
        <dbReference type="ARBA" id="ARBA00022490"/>
    </source>
</evidence>
<dbReference type="PANTHER" id="PTHR46630">
    <property type="entry name" value="TETRATRICOPEPTIDE REPEAT PROTEIN 29"/>
    <property type="match status" value="1"/>
</dbReference>
<gene>
    <name evidence="6" type="ORF">ACFS6I_18685</name>
</gene>
<proteinExistence type="inferred from homology"/>
<accession>A0ABW5Z0B2</accession>
<protein>
    <submittedName>
        <fullName evidence="6">Tetratricopeptide repeat protein</fullName>
    </submittedName>
</protein>
<dbReference type="SUPFAM" id="SSF48452">
    <property type="entry name" value="TPR-like"/>
    <property type="match status" value="2"/>
</dbReference>
<evidence type="ECO:0000313" key="7">
    <source>
        <dbReference type="Proteomes" id="UP001597509"/>
    </source>
</evidence>
<comment type="caution">
    <text evidence="6">The sequence shown here is derived from an EMBL/GenBank/DDBJ whole genome shotgun (WGS) entry which is preliminary data.</text>
</comment>
<evidence type="ECO:0000256" key="5">
    <source>
        <dbReference type="ARBA" id="ARBA00038253"/>
    </source>
</evidence>
<dbReference type="InterPro" id="IPR019734">
    <property type="entry name" value="TPR_rpt"/>
</dbReference>
<comment type="similarity">
    <text evidence="5">Belongs to the Rap family.</text>
</comment>
<dbReference type="Proteomes" id="UP001597509">
    <property type="component" value="Unassembled WGS sequence"/>
</dbReference>
<dbReference type="RefSeq" id="WP_380922932.1">
    <property type="nucleotide sequence ID" value="NZ_JBHUPE010000007.1"/>
</dbReference>
<dbReference type="InterPro" id="IPR011990">
    <property type="entry name" value="TPR-like_helical_dom_sf"/>
</dbReference>
<sequence length="434" mass="50307">MILKLEIFIGRKKLQQLRGPSHPFVFVDKNRQPEDSNNHFNNISHIFSSYLQYPHQQQVLYMIKKKFWKIAFLSSAYIVALCFVSYAQELTKDYTGSITKYNSNFKGIGPKVYFVPPPKSRTEQLIDIFDSNMRKDYAKKIAQELRYKTLLTQVKSLPNIGRFQYLMKPEPTDLATWNELLNRIRQNYDDQVNLTLVNEAGLFAINNNLPDQAISYFENAILIAAKESNKLDRIVLHQNLAAVLLYSGNFEKASAVAQENLNLAVQSKDYHDQANAWMLIALAKSGKKNYSEAEQNIIRKAIPLYNKAKAYEDKIIAWEQLAQVYFEQNKYTEAQWFLLQAQQLAENKKITNELPAIEYLLASSKLLDKNFKIAKKEFLSTLLLARERKNVPLELAVLDKLGEVYIHLKDFEEADKTYQNFTTLKATFKQVKDL</sequence>
<dbReference type="SMART" id="SM00028">
    <property type="entry name" value="TPR"/>
    <property type="match status" value="5"/>
</dbReference>
<keyword evidence="2" id="KW-0963">Cytoplasm</keyword>
<evidence type="ECO:0000256" key="1">
    <source>
        <dbReference type="ARBA" id="ARBA00004496"/>
    </source>
</evidence>
<keyword evidence="4" id="KW-0802">TPR repeat</keyword>
<dbReference type="InterPro" id="IPR051476">
    <property type="entry name" value="Bac_ResReg_Asp_Phosphatase"/>
</dbReference>
<name>A0ABW5Z0B2_9SPHI</name>
<dbReference type="Gene3D" id="1.25.40.10">
    <property type="entry name" value="Tetratricopeptide repeat domain"/>
    <property type="match status" value="2"/>
</dbReference>
<evidence type="ECO:0000313" key="6">
    <source>
        <dbReference type="EMBL" id="MFD2905963.1"/>
    </source>
</evidence>
<keyword evidence="3" id="KW-0677">Repeat</keyword>
<comment type="subcellular location">
    <subcellularLocation>
        <location evidence="1">Cytoplasm</location>
    </subcellularLocation>
</comment>
<reference evidence="7" key="1">
    <citation type="journal article" date="2019" name="Int. J. Syst. Evol. Microbiol.">
        <title>The Global Catalogue of Microorganisms (GCM) 10K type strain sequencing project: providing services to taxonomists for standard genome sequencing and annotation.</title>
        <authorList>
            <consortium name="The Broad Institute Genomics Platform"/>
            <consortium name="The Broad Institute Genome Sequencing Center for Infectious Disease"/>
            <person name="Wu L."/>
            <person name="Ma J."/>
        </authorList>
    </citation>
    <scope>NUCLEOTIDE SEQUENCE [LARGE SCALE GENOMIC DNA]</scope>
    <source>
        <strain evidence="7">KCTC 22209</strain>
    </source>
</reference>
<evidence type="ECO:0000256" key="4">
    <source>
        <dbReference type="ARBA" id="ARBA00022803"/>
    </source>
</evidence>
<dbReference type="PANTHER" id="PTHR46630:SF1">
    <property type="entry name" value="TETRATRICOPEPTIDE REPEAT PROTEIN 29"/>
    <property type="match status" value="1"/>
</dbReference>
<keyword evidence="7" id="KW-1185">Reference proteome</keyword>
<dbReference type="EMBL" id="JBHUPE010000007">
    <property type="protein sequence ID" value="MFD2905963.1"/>
    <property type="molecule type" value="Genomic_DNA"/>
</dbReference>
<dbReference type="Pfam" id="PF13181">
    <property type="entry name" value="TPR_8"/>
    <property type="match status" value="2"/>
</dbReference>
<organism evidence="6 7">
    <name type="scientific">Sphingobacterium anhuiense</name>
    <dbReference type="NCBI Taxonomy" id="493780"/>
    <lineage>
        <taxon>Bacteria</taxon>
        <taxon>Pseudomonadati</taxon>
        <taxon>Bacteroidota</taxon>
        <taxon>Sphingobacteriia</taxon>
        <taxon>Sphingobacteriales</taxon>
        <taxon>Sphingobacteriaceae</taxon>
        <taxon>Sphingobacterium</taxon>
    </lineage>
</organism>